<keyword evidence="1" id="KW-1133">Transmembrane helix</keyword>
<gene>
    <name evidence="2" type="ORF">G3T37_02725</name>
</gene>
<evidence type="ECO:0000256" key="1">
    <source>
        <dbReference type="SAM" id="Phobius"/>
    </source>
</evidence>
<keyword evidence="1" id="KW-0812">Transmembrane</keyword>
<proteinExistence type="predicted"/>
<dbReference type="AlphaFoldDB" id="A0A7C9PLN0"/>
<feature type="transmembrane region" description="Helical" evidence="1">
    <location>
        <begin position="12"/>
        <end position="32"/>
    </location>
</feature>
<feature type="transmembrane region" description="Helical" evidence="1">
    <location>
        <begin position="38"/>
        <end position="63"/>
    </location>
</feature>
<dbReference type="EMBL" id="JAAGWZ010000001">
    <property type="protein sequence ID" value="NEM90266.1"/>
    <property type="molecule type" value="Genomic_DNA"/>
</dbReference>
<organism evidence="2 3">
    <name type="scientific">Galbitalea soli</name>
    <dbReference type="NCBI Taxonomy" id="1268042"/>
    <lineage>
        <taxon>Bacteria</taxon>
        <taxon>Bacillati</taxon>
        <taxon>Actinomycetota</taxon>
        <taxon>Actinomycetes</taxon>
        <taxon>Micrococcales</taxon>
        <taxon>Microbacteriaceae</taxon>
        <taxon>Galbitalea</taxon>
    </lineage>
</organism>
<evidence type="ECO:0000313" key="2">
    <source>
        <dbReference type="EMBL" id="NEM90266.1"/>
    </source>
</evidence>
<evidence type="ECO:0000313" key="3">
    <source>
        <dbReference type="Proteomes" id="UP000479756"/>
    </source>
</evidence>
<dbReference type="InterPro" id="IPR021443">
    <property type="entry name" value="DUF3093"/>
</dbReference>
<keyword evidence="1" id="KW-0472">Membrane</keyword>
<keyword evidence="3" id="KW-1185">Reference proteome</keyword>
<dbReference type="Pfam" id="PF11292">
    <property type="entry name" value="DUF3093"/>
    <property type="match status" value="1"/>
</dbReference>
<accession>A0A7C9PLN0</accession>
<name>A0A7C9PLN0_9MICO</name>
<comment type="caution">
    <text evidence="2">The sequence shown here is derived from an EMBL/GenBank/DDBJ whole genome shotgun (WGS) entry which is preliminary data.</text>
</comment>
<protein>
    <submittedName>
        <fullName evidence="2">DUF3093 domain-containing protein</fullName>
    </submittedName>
</protein>
<sequence length="148" mass="16047">MSIYRERLLPGPWVFIMILLLIPASLLVFLPINQTAGVVVAAVLYLGAAGFLVLASPSIAITADEFVAGRARLPLTNVGEVTAYRGAAATKERGPQLDARAWLVIRGWIKPVVKVVVKDESDPTPYWLISTRDPEAIVRAVEAARTRA</sequence>
<dbReference type="Proteomes" id="UP000479756">
    <property type="component" value="Unassembled WGS sequence"/>
</dbReference>
<dbReference type="RefSeq" id="WP_163471932.1">
    <property type="nucleotide sequence ID" value="NZ_JAAGWZ010000001.1"/>
</dbReference>
<reference evidence="2 3" key="1">
    <citation type="journal article" date="2014" name="Int. J. Syst. Evol. Microbiol.">
        <title>Description of Galbitalea soli gen. nov., sp. nov., and Frondihabitans sucicola sp. nov.</title>
        <authorList>
            <person name="Kim S.J."/>
            <person name="Lim J.M."/>
            <person name="Ahn J.H."/>
            <person name="Weon H.Y."/>
            <person name="Hamada M."/>
            <person name="Suzuki K."/>
            <person name="Ahn T.Y."/>
            <person name="Kwon S.W."/>
        </authorList>
    </citation>
    <scope>NUCLEOTIDE SEQUENCE [LARGE SCALE GENOMIC DNA]</scope>
    <source>
        <strain evidence="2 3">NBRC 108727</strain>
    </source>
</reference>